<feature type="domain" description="N-acetyltransferase" evidence="1">
    <location>
        <begin position="14"/>
        <end position="156"/>
    </location>
</feature>
<dbReference type="SUPFAM" id="SSF55729">
    <property type="entry name" value="Acyl-CoA N-acyltransferases (Nat)"/>
    <property type="match status" value="1"/>
</dbReference>
<reference evidence="2 3" key="1">
    <citation type="submission" date="2020-02" db="EMBL/GenBank/DDBJ databases">
        <title>Full genome sequence of Nocardioides sp. R-3366.</title>
        <authorList>
            <person name="Im W.-T."/>
        </authorList>
    </citation>
    <scope>NUCLEOTIDE SEQUENCE [LARGE SCALE GENOMIC DNA]</scope>
    <source>
        <strain evidence="2 3">R-3366</strain>
    </source>
</reference>
<dbReference type="GO" id="GO:0016747">
    <property type="term" value="F:acyltransferase activity, transferring groups other than amino-acyl groups"/>
    <property type="evidence" value="ECO:0007669"/>
    <property type="project" value="InterPro"/>
</dbReference>
<dbReference type="AlphaFoldDB" id="A0A6G6WCZ4"/>
<dbReference type="Proteomes" id="UP000502996">
    <property type="component" value="Chromosome"/>
</dbReference>
<dbReference type="Gene3D" id="3.40.630.30">
    <property type="match status" value="1"/>
</dbReference>
<keyword evidence="3" id="KW-1185">Reference proteome</keyword>
<dbReference type="InterPro" id="IPR016181">
    <property type="entry name" value="Acyl_CoA_acyltransferase"/>
</dbReference>
<organism evidence="2 3">
    <name type="scientific">Nocardioides anomalus</name>
    <dbReference type="NCBI Taxonomy" id="2712223"/>
    <lineage>
        <taxon>Bacteria</taxon>
        <taxon>Bacillati</taxon>
        <taxon>Actinomycetota</taxon>
        <taxon>Actinomycetes</taxon>
        <taxon>Propionibacteriales</taxon>
        <taxon>Nocardioidaceae</taxon>
        <taxon>Nocardioides</taxon>
    </lineage>
</organism>
<name>A0A6G6WCZ4_9ACTN</name>
<dbReference type="PROSITE" id="PS51186">
    <property type="entry name" value="GNAT"/>
    <property type="match status" value="1"/>
</dbReference>
<evidence type="ECO:0000313" key="3">
    <source>
        <dbReference type="Proteomes" id="UP000502996"/>
    </source>
</evidence>
<dbReference type="RefSeq" id="WP_165231714.1">
    <property type="nucleotide sequence ID" value="NZ_CP049257.1"/>
</dbReference>
<protein>
    <submittedName>
        <fullName evidence="2">GNAT family N-acetyltransferase</fullName>
    </submittedName>
</protein>
<sequence>MSSPAHLSPSLHARRLRHLDRPAARATFRLMAEVFGEDHARLPDEHLDALLADDGFWAYAAIEDSRVQGGLTAHLLPRTREAGHELMVYDLAVATDRQRQGIGRLLLETVLSAARHVGIAEVYVPADARDLEALQFYRALGGAEDRVRHFSWRTGG</sequence>
<evidence type="ECO:0000259" key="1">
    <source>
        <dbReference type="PROSITE" id="PS51186"/>
    </source>
</evidence>
<proteinExistence type="predicted"/>
<evidence type="ECO:0000313" key="2">
    <source>
        <dbReference type="EMBL" id="QIG43023.1"/>
    </source>
</evidence>
<gene>
    <name evidence="2" type="ORF">G5V58_09845</name>
</gene>
<dbReference type="CDD" id="cd04301">
    <property type="entry name" value="NAT_SF"/>
    <property type="match status" value="1"/>
</dbReference>
<accession>A0A6G6WCZ4</accession>
<keyword evidence="2" id="KW-0808">Transferase</keyword>
<dbReference type="KEGG" id="nano:G5V58_09845"/>
<dbReference type="InterPro" id="IPR000182">
    <property type="entry name" value="GNAT_dom"/>
</dbReference>
<dbReference type="EMBL" id="CP049257">
    <property type="protein sequence ID" value="QIG43023.1"/>
    <property type="molecule type" value="Genomic_DNA"/>
</dbReference>
<dbReference type="Pfam" id="PF00583">
    <property type="entry name" value="Acetyltransf_1"/>
    <property type="match status" value="1"/>
</dbReference>